<comment type="caution">
    <text evidence="1">The sequence shown here is derived from an EMBL/GenBank/DDBJ whole genome shotgun (WGS) entry which is preliminary data.</text>
</comment>
<dbReference type="AlphaFoldDB" id="A0A0G0LAI0"/>
<organism evidence="1 2">
    <name type="scientific">Candidatus Woesebacteria bacterium GW2011_GWB1_38_8</name>
    <dbReference type="NCBI Taxonomy" id="1618570"/>
    <lineage>
        <taxon>Bacteria</taxon>
        <taxon>Candidatus Woeseibacteriota</taxon>
    </lineage>
</organism>
<reference evidence="1 2" key="1">
    <citation type="journal article" date="2015" name="Nature">
        <title>rRNA introns, odd ribosomes, and small enigmatic genomes across a large radiation of phyla.</title>
        <authorList>
            <person name="Brown C.T."/>
            <person name="Hug L.A."/>
            <person name="Thomas B.C."/>
            <person name="Sharon I."/>
            <person name="Castelle C.J."/>
            <person name="Singh A."/>
            <person name="Wilkins M.J."/>
            <person name="Williams K.H."/>
            <person name="Banfield J.F."/>
        </authorList>
    </citation>
    <scope>NUCLEOTIDE SEQUENCE [LARGE SCALE GENOMIC DNA]</scope>
</reference>
<evidence type="ECO:0000313" key="2">
    <source>
        <dbReference type="Proteomes" id="UP000034081"/>
    </source>
</evidence>
<dbReference type="Proteomes" id="UP000034081">
    <property type="component" value="Unassembled WGS sequence"/>
</dbReference>
<name>A0A0G0LAI0_9BACT</name>
<dbReference type="EMBL" id="LBVL01000013">
    <property type="protein sequence ID" value="KKQ84870.1"/>
    <property type="molecule type" value="Genomic_DNA"/>
</dbReference>
<gene>
    <name evidence="1" type="ORF">UT08_C0013G0007</name>
</gene>
<sequence length="111" mass="13307">MTMSKVTIVYENNKPKFAIGIDHYQWILAKQKKKRGEWMDKSYHPNLSNLLDELAEFMFKKNTKKLEEIKDLEKAIDKTYHLIELLGPKLNKLKGLTREDERRRVFIQKKV</sequence>
<dbReference type="STRING" id="1618570.UT08_C0013G0007"/>
<accession>A0A0G0LAI0</accession>
<proteinExistence type="predicted"/>
<evidence type="ECO:0000313" key="1">
    <source>
        <dbReference type="EMBL" id="KKQ84870.1"/>
    </source>
</evidence>
<protein>
    <submittedName>
        <fullName evidence="1">Uncharacterized protein</fullName>
    </submittedName>
</protein>